<dbReference type="GO" id="GO:0051537">
    <property type="term" value="F:2 iron, 2 sulfur cluster binding"/>
    <property type="evidence" value="ECO:0007669"/>
    <property type="project" value="UniProtKB-KW"/>
</dbReference>
<dbReference type="InterPro" id="IPR036856">
    <property type="entry name" value="Ald_Oxase/Xan_DH_a/b_sf"/>
</dbReference>
<feature type="binding site" evidence="17">
    <location>
        <begin position="328"/>
        <end position="332"/>
    </location>
    <ligand>
        <name>FAD</name>
        <dbReference type="ChEBI" id="CHEBI:57692"/>
    </ligand>
</feature>
<dbReference type="PANTHER" id="PTHR11908">
    <property type="entry name" value="XANTHINE DEHYDROGENASE"/>
    <property type="match status" value="1"/>
</dbReference>
<evidence type="ECO:0000256" key="11">
    <source>
        <dbReference type="ARBA" id="ARBA00023004"/>
    </source>
</evidence>
<keyword evidence="8 18" id="KW-0479">Metal-binding</keyword>
<dbReference type="Gene3D" id="3.90.1170.50">
    <property type="entry name" value="Aldehyde oxidase/xanthine dehydrogenase, a/b hammerhead"/>
    <property type="match status" value="1"/>
</dbReference>
<keyword evidence="9 17" id="KW-0274">FAD</keyword>
<feature type="binding site" evidence="18">
    <location>
        <position position="145"/>
    </location>
    <ligand>
        <name>[2Fe-2S] cluster</name>
        <dbReference type="ChEBI" id="CHEBI:190135"/>
        <label>2</label>
    </ligand>
</feature>
<dbReference type="PIRSF" id="PIRSF000127">
    <property type="entry name" value="Xanthine_DH"/>
    <property type="match status" value="1"/>
</dbReference>
<evidence type="ECO:0000256" key="3">
    <source>
        <dbReference type="ARBA" id="ARBA00006849"/>
    </source>
</evidence>
<dbReference type="GO" id="GO:0005506">
    <property type="term" value="F:iron ion binding"/>
    <property type="evidence" value="ECO:0007669"/>
    <property type="project" value="InterPro"/>
</dbReference>
<dbReference type="GO" id="GO:0005777">
    <property type="term" value="C:peroxisome"/>
    <property type="evidence" value="ECO:0007669"/>
    <property type="project" value="UniProtKB-SubCell"/>
</dbReference>
<dbReference type="SUPFAM" id="SSF56176">
    <property type="entry name" value="FAD-binding/transporter-associated domain-like"/>
    <property type="match status" value="1"/>
</dbReference>
<evidence type="ECO:0000313" key="21">
    <source>
        <dbReference type="RefSeq" id="XP_013162420.1"/>
    </source>
</evidence>
<comment type="subunit">
    <text evidence="4">Homodimer.</text>
</comment>
<evidence type="ECO:0000256" key="8">
    <source>
        <dbReference type="ARBA" id="ARBA00022723"/>
    </source>
</evidence>
<feature type="binding site" evidence="18">
    <location>
        <position position="115"/>
    </location>
    <ligand>
        <name>[2Fe-2S] cluster</name>
        <dbReference type="ChEBI" id="CHEBI:190135"/>
        <label>2</label>
    </ligand>
</feature>
<comment type="cofactor">
    <cofactor evidence="18">
        <name>Mo-molybdopterin</name>
        <dbReference type="ChEBI" id="CHEBI:71302"/>
    </cofactor>
    <text evidence="18">Binds 1 Mo-molybdopterin (Mo-MPT) cofactor per subunit.</text>
</comment>
<organism evidence="21">
    <name type="scientific">Papilio xuthus</name>
    <name type="common">Asian swallowtail butterfly</name>
    <dbReference type="NCBI Taxonomy" id="66420"/>
    <lineage>
        <taxon>Eukaryota</taxon>
        <taxon>Metazoa</taxon>
        <taxon>Ecdysozoa</taxon>
        <taxon>Arthropoda</taxon>
        <taxon>Hexapoda</taxon>
        <taxon>Insecta</taxon>
        <taxon>Pterygota</taxon>
        <taxon>Neoptera</taxon>
        <taxon>Endopterygota</taxon>
        <taxon>Lepidoptera</taxon>
        <taxon>Glossata</taxon>
        <taxon>Ditrysia</taxon>
        <taxon>Papilionoidea</taxon>
        <taxon>Papilionidae</taxon>
        <taxon>Papilioninae</taxon>
        <taxon>Papilio</taxon>
    </lineage>
</organism>
<dbReference type="InterPro" id="IPR037165">
    <property type="entry name" value="AldOxase/xan_DH_Mopterin-bd_sf"/>
</dbReference>
<dbReference type="SUPFAM" id="SSF56003">
    <property type="entry name" value="Molybdenum cofactor-binding domain"/>
    <property type="match status" value="1"/>
</dbReference>
<feature type="binding site" evidence="18">
    <location>
        <position position="72"/>
    </location>
    <ligand>
        <name>[2Fe-2S] cluster</name>
        <dbReference type="ChEBI" id="CHEBI:190135"/>
        <label>1</label>
    </ligand>
</feature>
<feature type="binding site" evidence="18">
    <location>
        <position position="770"/>
    </location>
    <ligand>
        <name>Mo-molybdopterin</name>
        <dbReference type="ChEBI" id="CHEBI:71302"/>
    </ligand>
    <ligandPart>
        <name>Mo</name>
        <dbReference type="ChEBI" id="CHEBI:28685"/>
    </ligandPart>
</feature>
<reference evidence="21" key="1">
    <citation type="submission" date="2025-08" db="UniProtKB">
        <authorList>
            <consortium name="RefSeq"/>
        </authorList>
    </citation>
    <scope>IDENTIFICATION</scope>
</reference>
<feature type="binding site" evidence="17">
    <location>
        <position position="341"/>
    </location>
    <ligand>
        <name>FAD</name>
        <dbReference type="ChEBI" id="CHEBI:57692"/>
    </ligand>
</feature>
<dbReference type="InterPro" id="IPR016208">
    <property type="entry name" value="Ald_Oxase/xanthine_DH-like"/>
</dbReference>
<dbReference type="InterPro" id="IPR012675">
    <property type="entry name" value="Beta-grasp_dom_sf"/>
</dbReference>
<dbReference type="InterPro" id="IPR002888">
    <property type="entry name" value="2Fe-2S-bd"/>
</dbReference>
<evidence type="ECO:0000259" key="20">
    <source>
        <dbReference type="PROSITE" id="PS51387"/>
    </source>
</evidence>
<dbReference type="GO" id="GO:0016491">
    <property type="term" value="F:oxidoreductase activity"/>
    <property type="evidence" value="ECO:0007669"/>
    <property type="project" value="UniProtKB-KW"/>
</dbReference>
<evidence type="ECO:0000256" key="15">
    <source>
        <dbReference type="ARBA" id="ARBA00034078"/>
    </source>
</evidence>
<name>A0AAJ7E4I9_PAPXU</name>
<feature type="binding site" evidence="17">
    <location>
        <position position="402"/>
    </location>
    <ligand>
        <name>FAD</name>
        <dbReference type="ChEBI" id="CHEBI:57692"/>
    </ligand>
</feature>
<feature type="binding site" evidence="18">
    <location>
        <position position="739"/>
    </location>
    <ligand>
        <name>Mo-molybdopterin</name>
        <dbReference type="ChEBI" id="CHEBI:71302"/>
    </ligand>
    <ligandPart>
        <name>Mo</name>
        <dbReference type="ChEBI" id="CHEBI:28685"/>
    </ligandPart>
</feature>
<evidence type="ECO:0000256" key="12">
    <source>
        <dbReference type="ARBA" id="ARBA00023014"/>
    </source>
</evidence>
<evidence type="ECO:0000256" key="4">
    <source>
        <dbReference type="ARBA" id="ARBA00011738"/>
    </source>
</evidence>
<evidence type="ECO:0000256" key="14">
    <source>
        <dbReference type="ARBA" id="ARBA00023140"/>
    </source>
</evidence>
<keyword evidence="12 18" id="KW-0411">Iron-sulfur</keyword>
<dbReference type="InterPro" id="IPR001041">
    <property type="entry name" value="2Fe-2S_ferredoxin-type"/>
</dbReference>
<evidence type="ECO:0000256" key="16">
    <source>
        <dbReference type="PIRSR" id="PIRSR000127-1"/>
    </source>
</evidence>
<dbReference type="Gene3D" id="1.10.150.120">
    <property type="entry name" value="[2Fe-2S]-binding domain"/>
    <property type="match status" value="1"/>
</dbReference>
<dbReference type="InterPro" id="IPR005107">
    <property type="entry name" value="CO_DH_flav_C"/>
</dbReference>
<dbReference type="Gene3D" id="3.30.465.10">
    <property type="match status" value="1"/>
</dbReference>
<dbReference type="Pfam" id="PF01799">
    <property type="entry name" value="Fer2_2"/>
    <property type="match status" value="1"/>
</dbReference>
<evidence type="ECO:0000256" key="13">
    <source>
        <dbReference type="ARBA" id="ARBA00023027"/>
    </source>
</evidence>
<dbReference type="Pfam" id="PF20256">
    <property type="entry name" value="MoCoBD_2"/>
    <property type="match status" value="1"/>
</dbReference>
<dbReference type="SUPFAM" id="SSF47741">
    <property type="entry name" value="CO dehydrogenase ISP C-domain like"/>
    <property type="match status" value="1"/>
</dbReference>
<dbReference type="InterPro" id="IPR036884">
    <property type="entry name" value="2Fe-2S-bd_dom_sf"/>
</dbReference>
<dbReference type="InterPro" id="IPR006058">
    <property type="entry name" value="2Fe2S_fd_BS"/>
</dbReference>
<gene>
    <name evidence="21" type="primary">LOC106113906</name>
</gene>
<comment type="cofactor">
    <cofactor evidence="1 17">
        <name>FAD</name>
        <dbReference type="ChEBI" id="CHEBI:57692"/>
    </cofactor>
</comment>
<evidence type="ECO:0000256" key="1">
    <source>
        <dbReference type="ARBA" id="ARBA00001974"/>
    </source>
</evidence>
<feature type="binding site" evidence="18">
    <location>
        <position position="47"/>
    </location>
    <ligand>
        <name>[2Fe-2S] cluster</name>
        <dbReference type="ChEBI" id="CHEBI:190135"/>
        <label>1</label>
    </ligand>
</feature>
<dbReference type="Gene3D" id="3.30.390.50">
    <property type="entry name" value="CO dehydrogenase flavoprotein, C-terminal domain"/>
    <property type="match status" value="1"/>
</dbReference>
<protein>
    <submittedName>
        <fullName evidence="21">Indole-3-acetaldehyde oxidase-like</fullName>
    </submittedName>
</protein>
<dbReference type="Pfam" id="PF01315">
    <property type="entry name" value="Ald_Xan_dh_C"/>
    <property type="match status" value="1"/>
</dbReference>
<dbReference type="Proteomes" id="UP000694872">
    <property type="component" value="Unplaced"/>
</dbReference>
<dbReference type="InterPro" id="IPR016169">
    <property type="entry name" value="FAD-bd_PCMH_sub2"/>
</dbReference>
<dbReference type="InterPro" id="IPR046867">
    <property type="entry name" value="AldOxase/xan_DH_MoCoBD2"/>
</dbReference>
<dbReference type="RefSeq" id="XP_013162420.1">
    <property type="nucleotide sequence ID" value="XM_013306966.1"/>
</dbReference>
<dbReference type="PROSITE" id="PS51085">
    <property type="entry name" value="2FE2S_FER_2"/>
    <property type="match status" value="1"/>
</dbReference>
<dbReference type="PANTHER" id="PTHR11908:SF132">
    <property type="entry name" value="ALDEHYDE OXIDASE 1-RELATED"/>
    <property type="match status" value="1"/>
</dbReference>
<dbReference type="Gene3D" id="3.10.20.30">
    <property type="match status" value="1"/>
</dbReference>
<feature type="binding site" evidence="18">
    <location>
        <position position="50"/>
    </location>
    <ligand>
        <name>[2Fe-2S] cluster</name>
        <dbReference type="ChEBI" id="CHEBI:190135"/>
        <label>1</label>
    </ligand>
</feature>
<feature type="domain" description="FAD-binding PCMH-type" evidence="20">
    <location>
        <begin position="213"/>
        <end position="394"/>
    </location>
</feature>
<comment type="cofactor">
    <cofactor evidence="15">
        <name>[2Fe-2S] cluster</name>
        <dbReference type="ChEBI" id="CHEBI:190135"/>
    </cofactor>
</comment>
<dbReference type="SUPFAM" id="SSF55447">
    <property type="entry name" value="CO dehydrogenase flavoprotein C-terminal domain-like"/>
    <property type="match status" value="1"/>
</dbReference>
<feature type="binding site" evidence="18">
    <location>
        <position position="112"/>
    </location>
    <ligand>
        <name>[2Fe-2S] cluster</name>
        <dbReference type="ChEBI" id="CHEBI:190135"/>
        <label>2</label>
    </ligand>
</feature>
<keyword evidence="13" id="KW-0520">NAD</keyword>
<dbReference type="SMART" id="SM01008">
    <property type="entry name" value="Ald_Xan_dh_C"/>
    <property type="match status" value="1"/>
</dbReference>
<evidence type="ECO:0000256" key="5">
    <source>
        <dbReference type="ARBA" id="ARBA00022505"/>
    </source>
</evidence>
<dbReference type="SUPFAM" id="SSF54665">
    <property type="entry name" value="CO dehydrogenase molybdoprotein N-domain-like"/>
    <property type="match status" value="1"/>
</dbReference>
<evidence type="ECO:0000259" key="19">
    <source>
        <dbReference type="PROSITE" id="PS51085"/>
    </source>
</evidence>
<evidence type="ECO:0000256" key="2">
    <source>
        <dbReference type="ARBA" id="ARBA00004275"/>
    </source>
</evidence>
<dbReference type="Pfam" id="PF02738">
    <property type="entry name" value="MoCoBD_1"/>
    <property type="match status" value="1"/>
</dbReference>
<dbReference type="InterPro" id="IPR016166">
    <property type="entry name" value="FAD-bd_PCMH"/>
</dbReference>
<keyword evidence="10" id="KW-0560">Oxidoreductase</keyword>
<dbReference type="FunFam" id="3.30.390.50:FF:000003">
    <property type="entry name" value="Aldehyde oxidase1"/>
    <property type="match status" value="1"/>
</dbReference>
<feature type="active site" description="Proton acceptor" evidence="16">
    <location>
        <position position="1209"/>
    </location>
</feature>
<dbReference type="FunFam" id="3.30.365.10:FF:000001">
    <property type="entry name" value="Xanthine dehydrogenase oxidase"/>
    <property type="match status" value="1"/>
</dbReference>
<dbReference type="AlphaFoldDB" id="A0AAJ7E4I9"/>
<evidence type="ECO:0000256" key="7">
    <source>
        <dbReference type="ARBA" id="ARBA00022714"/>
    </source>
</evidence>
<dbReference type="InterPro" id="IPR008274">
    <property type="entry name" value="AldOxase/xan_DH_MoCoBD1"/>
</dbReference>
<dbReference type="SUPFAM" id="SSF54292">
    <property type="entry name" value="2Fe-2S ferredoxin-like"/>
    <property type="match status" value="1"/>
</dbReference>
<dbReference type="Gene3D" id="3.30.365.10">
    <property type="entry name" value="Aldehyde oxidase/xanthine dehydrogenase, molybdopterin binding domain"/>
    <property type="match status" value="4"/>
</dbReference>
<comment type="similarity">
    <text evidence="3">Belongs to the xanthine dehydrogenase family.</text>
</comment>
<dbReference type="InterPro" id="IPR000674">
    <property type="entry name" value="Ald_Oxase/Xan_DH_a/b"/>
</dbReference>
<dbReference type="PROSITE" id="PS00197">
    <property type="entry name" value="2FE2S_FER_1"/>
    <property type="match status" value="1"/>
</dbReference>
<evidence type="ECO:0000256" key="10">
    <source>
        <dbReference type="ARBA" id="ARBA00023002"/>
    </source>
</evidence>
<comment type="cofactor">
    <cofactor evidence="18">
        <name>[2Fe-2S] cluster</name>
        <dbReference type="ChEBI" id="CHEBI:190135"/>
    </cofactor>
    <text evidence="18">Binds 2 [2Fe-2S] clusters.</text>
</comment>
<proteinExistence type="inferred from homology"/>
<dbReference type="InterPro" id="IPR036010">
    <property type="entry name" value="2Fe-2S_ferredoxin-like_sf"/>
</dbReference>
<sequence length="1269" mass="141400">MSCIEFTVNGVKCSVNETIPRETSLNAYLRYYLSLPGTKAMCHQGGCGACIVVVRAERPTTGTLETFSVNSCLVLVFSCHGWEITTIEGVGNRLSGYSEGQKRIAAFNGTQCGYCTTGWVMQIYSLQDKHLTMQQMEDSLGSNTCRCTGYRPILDTAKSFAVDASPDLCAKVKDIEDLCKKNIECKRKCSSISESDWCMVDKLRIQNESLISLNFGKTKFFKAFSEREIFDVLSKSGDDSYMFVDGNTAKGVYKTYEYPKILIDISDVKSLKTYEFSQNLVLCGNISLEDCITIFTDTAKSMNGFAYLEEFAKHIKLVAHIPVRKIGSIAGNLMLKHTRPDFQSDIFLLFETVGAYVTLRNSSNQKVTLSMIEFLSYNMRGQLILNVELPPLGDCSIVRTYKILPRNQNALAIVNAGFLLEMNKHNVITEARIVYGNISADFIHAYHTEQYLLGKNIFSNDNLQRAIQKLSAEITPEHRPPKPSPECRKKLAIGLFYKFILNISPAGLPCPKYCSGGMLFERPLSSGKQDFQTDKSLYPLNEPLQKLEALIQASGEAQYANDIPPKRREVFGAFVLSIVHSGEIEVIDACDVLKIEGVLAVYTASDIPGKNSFGFPGIQLQYEDEEILASRYIKFFGQPVAILVAISEALAVRAARKVKVTYKNVPKTHPVLTIDAAKGDPKRYMAGDSGMTPKSRGTNIKKVVKGVYEIGAQYHYYMEPITCVVIPVDKGLEVYDSTQWMDLSQIAISQCLGINESDVHLKVRRIGGGFGGKISRNVQVSTACALVAKKMDLPCRFILPIETNLTMAGRRLPCQCIYEVGVDDNGKIQYLDATIVEDDGCSHNENILSYTAEGFSNCYVTDTWKLKTGSVLTDLPSNTFARAPGTSEGIACIEHIMEHISYKLQKDSTAVRLANMKTEENDIPQLIEELKKESDYNKRVLEVEKFNKENRWMKRAIQTSVMLFPVQFYGNYTAMVSIYRGDGTVTVTTGGIEMGQGLNTKAAQVCAYELSVPVEHVTVIPNYSFVAANNVFSGSSITSESVCFSIIKACKMLNLRLEPIRKKLTNPTWLQVVQAAGEEQIELSAKYMMTDKEPELQRYNAFSVVILEVQLEVLTGRYELLRADMLEDVGLSTNPTVDVGQLEGAYVQGLGYFLTEDFVYDKTTGKLLTNDALNYEVPLAKDIPIDFRIKFKYNAKNPKGVLGSKTVGEMGICTAHGVTHALRKCIYESRKDSGYDPKEWINIAHPYNTESILKALDVKLNEFLLTCNK</sequence>
<dbReference type="Pfam" id="PF03450">
    <property type="entry name" value="CO_deh_flav_C"/>
    <property type="match status" value="1"/>
</dbReference>
<evidence type="ECO:0000256" key="17">
    <source>
        <dbReference type="PIRSR" id="PIRSR000127-2"/>
    </source>
</evidence>
<dbReference type="FunFam" id="3.30.365.10:FF:000008">
    <property type="entry name" value="Aldehyde oxidase1"/>
    <property type="match status" value="1"/>
</dbReference>
<feature type="binding site" evidence="18">
    <location>
        <position position="147"/>
    </location>
    <ligand>
        <name>[2Fe-2S] cluster</name>
        <dbReference type="ChEBI" id="CHEBI:190135"/>
        <label>2</label>
    </ligand>
</feature>
<dbReference type="InterPro" id="IPR036318">
    <property type="entry name" value="FAD-bd_PCMH-like_sf"/>
</dbReference>
<dbReference type="PROSITE" id="PS51387">
    <property type="entry name" value="FAD_PCMH"/>
    <property type="match status" value="1"/>
</dbReference>
<dbReference type="KEGG" id="pxu:106113906"/>
<keyword evidence="6" id="KW-0285">Flavoprotein</keyword>
<evidence type="ECO:0000256" key="9">
    <source>
        <dbReference type="ARBA" id="ARBA00022827"/>
    </source>
</evidence>
<evidence type="ECO:0000256" key="6">
    <source>
        <dbReference type="ARBA" id="ARBA00022630"/>
    </source>
</evidence>
<accession>A0AAJ7E4I9</accession>
<comment type="subcellular location">
    <subcellularLocation>
        <location evidence="2">Peroxisome</location>
    </subcellularLocation>
</comment>
<keyword evidence="14" id="KW-0576">Peroxisome</keyword>
<dbReference type="Pfam" id="PF00941">
    <property type="entry name" value="FAD_binding_5"/>
    <property type="match status" value="1"/>
</dbReference>
<feature type="domain" description="2Fe-2S ferredoxin-type" evidence="19">
    <location>
        <begin position="2"/>
        <end position="90"/>
    </location>
</feature>
<feature type="binding site" evidence="18">
    <location>
        <position position="42"/>
    </location>
    <ligand>
        <name>[2Fe-2S] cluster</name>
        <dbReference type="ChEBI" id="CHEBI:190135"/>
        <label>1</label>
    </ligand>
</feature>
<dbReference type="InterPro" id="IPR036683">
    <property type="entry name" value="CO_DH_flav_C_dom_sf"/>
</dbReference>
<keyword evidence="5 18" id="KW-0500">Molybdenum</keyword>
<dbReference type="GeneID" id="106113906"/>
<dbReference type="FunFam" id="3.10.20.30:FF:000012">
    <property type="entry name" value="Xanthine dehydrogenase/oxidase"/>
    <property type="match status" value="1"/>
</dbReference>
<keyword evidence="11 18" id="KW-0408">Iron</keyword>
<feature type="binding site" evidence="18">
    <location>
        <position position="882"/>
    </location>
    <ligand>
        <name>Mo-molybdopterin</name>
        <dbReference type="ChEBI" id="CHEBI:71302"/>
    </ligand>
    <ligandPart>
        <name>Mo</name>
        <dbReference type="ChEBI" id="CHEBI:28685"/>
    </ligandPart>
</feature>
<dbReference type="SMART" id="SM01092">
    <property type="entry name" value="CO_deh_flav_C"/>
    <property type="match status" value="1"/>
</dbReference>
<evidence type="ECO:0000256" key="18">
    <source>
        <dbReference type="PIRSR" id="PIRSR000127-3"/>
    </source>
</evidence>
<keyword evidence="7 18" id="KW-0001">2Fe-2S</keyword>
<dbReference type="InterPro" id="IPR002346">
    <property type="entry name" value="Mopterin_DH_FAD-bd"/>
</dbReference>
<dbReference type="GO" id="GO:0071949">
    <property type="term" value="F:FAD binding"/>
    <property type="evidence" value="ECO:0007669"/>
    <property type="project" value="InterPro"/>
</dbReference>